<protein>
    <recommendedName>
        <fullName evidence="5">2-phospho-L-lactate guanylyltransferase</fullName>
        <shortName evidence="5">LP guanylyltransferase</shortName>
        <ecNumber evidence="5">2.7.7.68</ecNumber>
    </recommendedName>
</protein>
<dbReference type="Proteomes" id="UP000663586">
    <property type="component" value="Chromosome"/>
</dbReference>
<gene>
    <name evidence="5" type="primary">cofC</name>
    <name evidence="6" type="ORF">AArcS_2544</name>
</gene>
<sequence>MRVLVPFDAAEPKTRLSDVFDRRERAEFAYAMLEDVLEAVRESGEEPELLATAPLADERDFSVPVAVDDRPLSPAINDVLAGADEPVAVVMADLALARPIDLRRLVDVDEEVVAVPGRGGGTNALVIRHPEFRVDYHGVSFRDHREIAARIGAEFTAFDSHRLATDVDERSDLVELLLHGEGHAADWLDAAGFRLAETGGRVTVQRTDGSDSERLK</sequence>
<dbReference type="InterPro" id="IPR029044">
    <property type="entry name" value="Nucleotide-diphossugar_trans"/>
</dbReference>
<dbReference type="GO" id="GO:0052645">
    <property type="term" value="P:F420-0 metabolic process"/>
    <property type="evidence" value="ECO:0007669"/>
    <property type="project" value="UniProtKB-UniRule"/>
</dbReference>
<dbReference type="Pfam" id="PF01983">
    <property type="entry name" value="CofC"/>
    <property type="match status" value="1"/>
</dbReference>
<dbReference type="PANTHER" id="PTHR40392:SF1">
    <property type="entry name" value="2-PHOSPHO-L-LACTATE GUANYLYLTRANSFERASE"/>
    <property type="match status" value="1"/>
</dbReference>
<keyword evidence="4 5" id="KW-0342">GTP-binding</keyword>
<dbReference type="KEGG" id="hara:AArcS_2544"/>
<dbReference type="GO" id="GO:0043814">
    <property type="term" value="F:phospholactate guanylyltransferase activity"/>
    <property type="evidence" value="ECO:0007669"/>
    <property type="project" value="UniProtKB-EC"/>
</dbReference>
<comment type="subunit">
    <text evidence="5">Homodimer.</text>
</comment>
<evidence type="ECO:0000256" key="2">
    <source>
        <dbReference type="ARBA" id="ARBA00022695"/>
    </source>
</evidence>
<dbReference type="EC" id="2.7.7.68" evidence="5"/>
<dbReference type="PANTHER" id="PTHR40392">
    <property type="entry name" value="2-PHOSPHO-L-LACTATE GUANYLYLTRANSFERASE"/>
    <property type="match status" value="1"/>
</dbReference>
<name>A0A897MNI8_9EURY</name>
<accession>A0A897MNI8</accession>
<dbReference type="GeneID" id="70685925"/>
<evidence type="ECO:0000313" key="6">
    <source>
        <dbReference type="EMBL" id="QSG03740.1"/>
    </source>
</evidence>
<evidence type="ECO:0000256" key="4">
    <source>
        <dbReference type="ARBA" id="ARBA00023134"/>
    </source>
</evidence>
<organism evidence="6 7">
    <name type="scientific">Natranaeroarchaeum sulfidigenes</name>
    <dbReference type="NCBI Taxonomy" id="2784880"/>
    <lineage>
        <taxon>Archaea</taxon>
        <taxon>Methanobacteriati</taxon>
        <taxon>Methanobacteriota</taxon>
        <taxon>Stenosarchaea group</taxon>
        <taxon>Halobacteria</taxon>
        <taxon>Halobacteriales</taxon>
        <taxon>Natronoarchaeaceae</taxon>
        <taxon>Natranaeroarchaeum</taxon>
    </lineage>
</organism>
<dbReference type="EMBL" id="CP064786">
    <property type="protein sequence ID" value="QSG03740.1"/>
    <property type="molecule type" value="Genomic_DNA"/>
</dbReference>
<dbReference type="NCBIfam" id="TIGR03552">
    <property type="entry name" value="F420_cofC"/>
    <property type="match status" value="1"/>
</dbReference>
<comment type="similarity">
    <text evidence="5">Belongs to the CofC family.</text>
</comment>
<reference evidence="6" key="1">
    <citation type="submission" date="2020-11" db="EMBL/GenBank/DDBJ databases">
        <title>Carbohydrate-dependent, anaerobic sulfur respiration: A novel catabolism in halophilic archaea.</title>
        <authorList>
            <person name="Sorokin D.Y."/>
            <person name="Messina E."/>
            <person name="Smedile F."/>
            <person name="La Cono V."/>
            <person name="Hallsworth J.E."/>
            <person name="Yakimov M.M."/>
        </authorList>
    </citation>
    <scope>NUCLEOTIDE SEQUENCE</scope>
    <source>
        <strain evidence="6">AArc-S</strain>
    </source>
</reference>
<dbReference type="InterPro" id="IPR002835">
    <property type="entry name" value="CofC"/>
</dbReference>
<evidence type="ECO:0000313" key="7">
    <source>
        <dbReference type="Proteomes" id="UP000663586"/>
    </source>
</evidence>
<comment type="function">
    <text evidence="5">Guanylyltransferase that catalyzes the activation of (2S)-2-phospholactate (2-PL) as (2S)-lactyl-2-diphospho-5'-guanosine, via the condensation of 2-PL with GTP. It is involved in the biosynthesis of coenzyme F420, a hydride carrier cofactor.</text>
</comment>
<keyword evidence="3 5" id="KW-0547">Nucleotide-binding</keyword>
<dbReference type="UniPathway" id="UPA00071"/>
<dbReference type="RefSeq" id="WP_238477785.1">
    <property type="nucleotide sequence ID" value="NZ_CP064786.1"/>
</dbReference>
<comment type="pathway">
    <text evidence="5">Cofactor biosynthesis; coenzyme F420 biosynthesis.</text>
</comment>
<dbReference type="Gene3D" id="3.90.550.10">
    <property type="entry name" value="Spore Coat Polysaccharide Biosynthesis Protein SpsA, Chain A"/>
    <property type="match status" value="1"/>
</dbReference>
<keyword evidence="7" id="KW-1185">Reference proteome</keyword>
<dbReference type="SUPFAM" id="SSF53448">
    <property type="entry name" value="Nucleotide-diphospho-sugar transferases"/>
    <property type="match status" value="1"/>
</dbReference>
<dbReference type="HAMAP" id="MF_02114">
    <property type="entry name" value="CofC"/>
    <property type="match status" value="1"/>
</dbReference>
<keyword evidence="1 5" id="KW-0808">Transferase</keyword>
<evidence type="ECO:0000256" key="5">
    <source>
        <dbReference type="HAMAP-Rule" id="MF_02114"/>
    </source>
</evidence>
<dbReference type="GO" id="GO:0005525">
    <property type="term" value="F:GTP binding"/>
    <property type="evidence" value="ECO:0007669"/>
    <property type="project" value="UniProtKB-KW"/>
</dbReference>
<evidence type="ECO:0000256" key="1">
    <source>
        <dbReference type="ARBA" id="ARBA00022679"/>
    </source>
</evidence>
<evidence type="ECO:0000256" key="3">
    <source>
        <dbReference type="ARBA" id="ARBA00022741"/>
    </source>
</evidence>
<proteinExistence type="inferred from homology"/>
<keyword evidence="2 5" id="KW-0548">Nucleotidyltransferase</keyword>
<dbReference type="AlphaFoldDB" id="A0A897MNI8"/>
<comment type="catalytic activity">
    <reaction evidence="5">
        <text>(2S)-2-phospholactate + GTP + H(+) = (2S)-lactyl-2-diphospho-5'-guanosine + diphosphate</text>
        <dbReference type="Rhea" id="RHEA:63424"/>
        <dbReference type="ChEBI" id="CHEBI:15378"/>
        <dbReference type="ChEBI" id="CHEBI:33019"/>
        <dbReference type="ChEBI" id="CHEBI:37565"/>
        <dbReference type="ChEBI" id="CHEBI:59435"/>
        <dbReference type="ChEBI" id="CHEBI:59906"/>
        <dbReference type="EC" id="2.7.7.68"/>
    </reaction>
</comment>